<evidence type="ECO:0000259" key="10">
    <source>
        <dbReference type="PROSITE" id="PS50030"/>
    </source>
</evidence>
<keyword evidence="6 8" id="KW-0833">Ubl conjugation pathway</keyword>
<feature type="region of interest" description="Disordered" evidence="9">
    <location>
        <begin position="3089"/>
        <end position="3110"/>
    </location>
</feature>
<feature type="compositionally biased region" description="Low complexity" evidence="9">
    <location>
        <begin position="2794"/>
        <end position="2818"/>
    </location>
</feature>
<comment type="catalytic activity">
    <reaction evidence="1">
        <text>S-ubiquitinyl-[E2 ubiquitin-conjugating enzyme]-L-cysteine + [acceptor protein]-L-lysine = [E2 ubiquitin-conjugating enzyme]-L-cysteine + N(6)-ubiquitinyl-[acceptor protein]-L-lysine.</text>
        <dbReference type="EC" id="2.3.2.26"/>
    </reaction>
</comment>
<dbReference type="Pfam" id="PF00632">
    <property type="entry name" value="HECT"/>
    <property type="match status" value="1"/>
</dbReference>
<evidence type="ECO:0000256" key="5">
    <source>
        <dbReference type="ARBA" id="ARBA00022737"/>
    </source>
</evidence>
<dbReference type="FunFam" id="3.30.2160.10:FF:000001">
    <property type="entry name" value="E3 ubiquitin-protein ligase NEDD4-like"/>
    <property type="match status" value="1"/>
</dbReference>
<feature type="compositionally biased region" description="Basic and acidic residues" evidence="9">
    <location>
        <begin position="3262"/>
        <end position="3279"/>
    </location>
</feature>
<keyword evidence="5" id="KW-0677">Repeat</keyword>
<dbReference type="InterPro" id="IPR016024">
    <property type="entry name" value="ARM-type_fold"/>
</dbReference>
<dbReference type="GO" id="GO:0005634">
    <property type="term" value="C:nucleus"/>
    <property type="evidence" value="ECO:0007669"/>
    <property type="project" value="TreeGrafter"/>
</dbReference>
<dbReference type="Gene3D" id="3.90.1750.10">
    <property type="entry name" value="Hect, E3 ligase catalytic domains"/>
    <property type="match status" value="1"/>
</dbReference>
<feature type="compositionally biased region" description="Acidic residues" evidence="9">
    <location>
        <begin position="2323"/>
        <end position="2338"/>
    </location>
</feature>
<dbReference type="PANTHER" id="PTHR11254:SF67">
    <property type="entry name" value="E3 UBIQUITIN-PROTEIN LIGASE HUWE1"/>
    <property type="match status" value="1"/>
</dbReference>
<dbReference type="Gene3D" id="3.30.2410.10">
    <property type="entry name" value="Hect, E3 ligase catalytic domain"/>
    <property type="match status" value="1"/>
</dbReference>
<feature type="compositionally biased region" description="Acidic residues" evidence="9">
    <location>
        <begin position="2344"/>
        <end position="2365"/>
    </location>
</feature>
<feature type="domain" description="HECT" evidence="11">
    <location>
        <begin position="3557"/>
        <end position="3892"/>
    </location>
</feature>
<feature type="region of interest" description="Disordered" evidence="9">
    <location>
        <begin position="2981"/>
        <end position="3011"/>
    </location>
</feature>
<dbReference type="SUPFAM" id="SSF46934">
    <property type="entry name" value="UBA-like"/>
    <property type="match status" value="1"/>
</dbReference>
<dbReference type="PROSITE" id="PS50237">
    <property type="entry name" value="HECT"/>
    <property type="match status" value="1"/>
</dbReference>
<dbReference type="GO" id="GO:0006511">
    <property type="term" value="P:ubiquitin-dependent protein catabolic process"/>
    <property type="evidence" value="ECO:0007669"/>
    <property type="project" value="TreeGrafter"/>
</dbReference>
<feature type="compositionally biased region" description="Low complexity" evidence="9">
    <location>
        <begin position="769"/>
        <end position="796"/>
    </location>
</feature>
<feature type="compositionally biased region" description="Basic and acidic residues" evidence="9">
    <location>
        <begin position="1917"/>
        <end position="1944"/>
    </location>
</feature>
<feature type="region of interest" description="Disordered" evidence="9">
    <location>
        <begin position="3228"/>
        <end position="3287"/>
    </location>
</feature>
<comment type="similarity">
    <text evidence="7">Belongs to the UPL family. TOM1/PTR1 subfamily.</text>
</comment>
<feature type="compositionally biased region" description="Low complexity" evidence="9">
    <location>
        <begin position="1440"/>
        <end position="1471"/>
    </location>
</feature>
<dbReference type="Gene3D" id="3.30.2160.10">
    <property type="entry name" value="Hect, E3 ligase catalytic domain"/>
    <property type="match status" value="1"/>
</dbReference>
<dbReference type="FunFam" id="3.30.2410.10:FF:000001">
    <property type="entry name" value="E3 ubiquitin-protein ligase NEDD4-like"/>
    <property type="match status" value="1"/>
</dbReference>
<dbReference type="PROSITE" id="PS50030">
    <property type="entry name" value="UBA"/>
    <property type="match status" value="1"/>
</dbReference>
<evidence type="ECO:0000256" key="7">
    <source>
        <dbReference type="ARBA" id="ARBA00034494"/>
    </source>
</evidence>
<feature type="region of interest" description="Disordered" evidence="9">
    <location>
        <begin position="1904"/>
        <end position="1944"/>
    </location>
</feature>
<feature type="compositionally biased region" description="Low complexity" evidence="9">
    <location>
        <begin position="232"/>
        <end position="244"/>
    </location>
</feature>
<sequence>MARLKRQPKKGGSAHPGIARFIQQLQTVEQHELPSLLAPLLQSGWQWPRTDMQHWIHPLNRFDEILETVIRDYDLGSMEHLQTNEFTPRTKELVLSVLAFQKLLLENSTNRKIFNGFDRINDLLHTTDITVLLATLRLALRPAQQYSSYNSSLSSIPFSEKRLLSLAQPWGTREHGIDLMQIAQDGQLEVPLELQEPEWQFYRKVDKATTDAAAATSDDKPKSANEMEVEAAEPAASTSATVSTPAPPRRTASFAPHLQTPSRETAPSGSALLPNTPSTPAAGATTSSDKPQEGLTTLHLPNLRTSTKSTVDILLDSIEAHQVPEADRLDLLQRIRIGKALCSSDPSERHRLLIVRLLALSVFAHAQSEQSAQLKVFLYEPDIIAQIAELVHPEKDVPVEIKSVALYALEAFARYKGKTAEVASALNASVSHGVLMELVRKTAADLDTAEPESTAEFIDALFNVLTYINVHQAIGQMVIGAGIVNVLLDFVKISSRGHLQMVAANKAIVILDGFLYGYTNAFTAFIAANGLDAFIGRVKSEVDGAVEEHREEAEKLEVTVIENSTGLLSFQQGSVLKSILRAIHRLMTTSGTTEGLRNLIDTSLLSSVKKVMENRFIFGPQVFALVTNIAATFVHNEPTSLTTLQEAKVPDALYDSLERAIPASNDVLQAVPNAIGAFCLNQAGLDHFLTRDLIAKYFAIFTSPAHYELLRDRDSAVNLGSAIDELVRHHPTLKAKILDTIFSIFVEFKRMGAGYVPPASESGYNLKPTTSADATSTTTAAGSSEDVAMQEGAAQGTEEEQATKDKKKAEEEKTKDNEVTNAIDVFGRFLEGLFQNVGHTQDFIEHKGKAFDLLLDLLELPCSPAIMLKNGGYSSIVALFRISSEIKAAEALTAILGRTDKWLNETKWFWEPTQSDDGDRKSTLAAMVHPSADEFDTQQKRFRDLTILLSHVSLLSDVFTNLGYAHGKAATAILSVFTVKGPQAEILQRIGQVYRACLWENVTIRPTSFWSGEASKAATEQLAKDAPEGEAPTPAVAVARERQQAQAADVAAREVISTPATPDSPNIKLVQDVVQSFTRMTLPLYQTIVKLLVHRRSPDAAHRKVARAVAQQIASFMRDTLAWPNAHDLPANLAYSAQSLILVTKLHLDERPNGLQTLLLRQFVLVGGLDAYVALFKKLLEVSSEYFASAGDDASAASPMIIPVFGALKTALDFLGRITTQKTIFEASQTALLISRETDPTSPDYFDAPAFLVRLRHDSLPVLRSAWEQPWLRKCPQNVIRSLVSTLINIIKADGEAPSEAPARPERILGQVLGDANLGAAGGLLNALGAVFGGGAGGGGAAAILGGPGGAAAGADPRAPIGQAGVPDEQRISQLIDMGFPRSASETALRRCRNSVAMATEFLLQHPDLVGAAREEEARRLLDPAPTDDGNAAAGPSDGQANAAEAQPAADQPAPATEEAAPAEAAPVEAAQPPADVAMEDATPAAAAASHSAEVEMVPAAQEAAGPSVDEMRANLKAARSELAPTFVSRTLELAEEYGDLVFDVKAVFGQIGADENDRNAGAAFTALLDDLRTRASAHDAEKDAACAARLRLIALLATDATFRDTVDPLRTEIMAVAMLFNAKYSSLSPAKDARPIWLAPFMLVADAMLSLSGVPTTTTILPESEEVPSAGTIERGPAWTEEKKALFETALDLLEKGVSTRDVFISTLRLLLFLTRNAGCALSFVERGGLRLLLSTFSVEAPETKNCHSYAVMIMRHLVEDKALLKPMMEREIEAWFGGTRSKVADASGFVRGVGAIAARDLETFLEAAQTTVKLVQADAPAHYHVTLQRDPAANAKDVEHEPLKSPLNQDTAGETADVGMTDTAALQKAGGKTSLTPAPSTTETVVHFLMQQALDLVKPALAPIPAAPPAPESAAADKKEAQDSREGTAEQAQKKDNKDAHISPDVPLGDFYQSAFSLASLAELVASYNSCKTSFFTFSTRKGASKEAVAPRSRSSFLFFLLNELVPTSCLVPSTDFDSKRIASMWGWASLVIVGLCYDATAASVGTAGDRDLAQDITFVRKAVLDALARAFRDAMNSNEPTEARYSRLASLSDLCHRLLTARPFPSVGRPHSETSMLLAKLMLEKNFAVILTNALADVDLNFPHVNNLINAILRPLENLTKIATKLGRAKNSATGSGATKKREVLDDYTTEDSSMLSGDESDSNDSASDEDDEAQEQAAADLYRHSALGMYEGELEQGHPEEFMSADEEDFDDDDEMMEEMDDFDGSDISDASDDEDDDDEDDEHGAQRQEFSDADMEELADDDEADLDTDDAGSAINESDVEEEILIEGEEGGDLVDGLDALEGDFDEEEGDWIDAEDEEGLPGGRGADGDQLLFDEGGPIRDGDEEDDIDDGGDSDGGFTDEEEVLTGELEFDPEMTEQLRAQSTAQAYGWDPVTGGDGSGNRRNRGTAEDMLLSDAMFDRPQVPPRTAPDHPLLTESAAADSRADAPARRPRGNGATSRESAAYQEWVRSVETMLGPGGVDTLQEVLGAQGLGHLSGPDQLRIQLAPGPNGGMAVVIDPSPGLRAGHVAHHAHHEHRGPVSGAPAQQSARSVARQLSDRINAASAFLPMQTSQRWHEEREIFQGCYLVSERAARLTNHLINALHPAARAEAKVEKAKTEEKRKKEEQEAAEKKKKQEEEEAAKKAAEAAEAEKKKKEEEEEEEAARQASRQAEEEPAAASMEVDSTSPTTDDVPDDIAEVMNLARSLAAGLAVPAVSEAPSRQATPAVPLAEASSDQSAGQTAPPSQAAAPNEASGSGSGPPAAAEEAPAPAQERVTVLVHGEEVDITDTGIDREFLEALPDDMRDEVISQHFRENRIRSTGPPPAVASSISSEFLDALPPALRAEVMRNEAEDQRRQQEAAASGGARAPAAEAEDEPEPAEEDVPRDFLAALDPHLRSAVLGEGAAGGLLGGLLGAAVPDRHRYARRTGAPVGLGGGFDSGRRAHGGPSGAAPESSTAKKPAQQREVIQLLDKSGLATLVRLLFFPHPLKRGLLQKVLVNLCENTRTRIELVNLLLTILQDGTRDVSAVDKSFSQMSLRASRALAPKDTPKRRAPETPGNVLPHLPGESVPNLIAQRCLDALIFLVAANEQTPLYFLTEQELPMSRRAAKKGKGKEKAAPTMTYPIVVLLGLLERPGLLKTPAMMEAVMSLLASISRSLQVLQKKAGSSAADAPATATATGADATTSAPSAATDASASASAPAADSTSAPPPASDKGKQKEAAASDPKDATDLTKNPPKIPPASLRLVVNVLDAGECSSRTFSSTLSLIQNLSNLPGARDTILDELKLRAEKISNEIVPHLVELLDTINRDEPVGGAVLGNFTPASSSQAKLLRILKTIDFFGTPPKKTAGGPAGKPASQPLSPDEEQIKTIYSSLATSDLWKRLGDALGGIEAKPDLLYLSTVLLPLIESLLVVNKFTDASSTDFIDFTTAHSKILNTMVRNNPSLMSGSFAVLVRNSSMLDFENKRSFFFSRLHDRSQRARPHYPTINLNVRRARVFEDSYHVFLRKTGDEIKYGKLNVKFYDEEGVDAGGVTREWFGVLARQMFNPDYALFQPQAADSLTYQPNKASAINEYHLEYFRFVGRIIGKAIHDQRLLEAYFSRAVYKHMLGKPVDHRDLESIDPEYYKSLVWMLDNDIDGIIDLTFSVERDEFGVTEVVDLIPNGRNIPVTNENKHDYVRRIADQRLSIEIKDQMDALLRGLYEIVPKDLLQIFSERELELLISGLPEVEVEDWQANTNLVNFSHSDPVIRYFWRAVRSFSHQERVALLQFVTGSSRVPLDGFKGLQGMHGTTKFTIHKATGTDGLPSAHTCFNQLDLPQYDSYEKLRRQLLYAITEGSTGFALA</sequence>
<dbReference type="GO" id="GO:0005737">
    <property type="term" value="C:cytoplasm"/>
    <property type="evidence" value="ECO:0007669"/>
    <property type="project" value="TreeGrafter"/>
</dbReference>
<organism evidence="12 13">
    <name type="scientific">Rhodotorula mucilaginosa</name>
    <name type="common">Yeast</name>
    <name type="synonym">Rhodotorula rubra</name>
    <dbReference type="NCBI Taxonomy" id="5537"/>
    <lineage>
        <taxon>Eukaryota</taxon>
        <taxon>Fungi</taxon>
        <taxon>Dikarya</taxon>
        <taxon>Basidiomycota</taxon>
        <taxon>Pucciniomycotina</taxon>
        <taxon>Microbotryomycetes</taxon>
        <taxon>Sporidiobolales</taxon>
        <taxon>Sporidiobolaceae</taxon>
        <taxon>Rhodotorula</taxon>
    </lineage>
</organism>
<dbReference type="SMART" id="SM00119">
    <property type="entry name" value="HECTc"/>
    <property type="match status" value="1"/>
</dbReference>
<evidence type="ECO:0000256" key="2">
    <source>
        <dbReference type="ARBA" id="ARBA00004906"/>
    </source>
</evidence>
<proteinExistence type="inferred from homology"/>
<feature type="region of interest" description="Disordered" evidence="9">
    <location>
        <begin position="2257"/>
        <end position="2452"/>
    </location>
</feature>
<dbReference type="InterPro" id="IPR010309">
    <property type="entry name" value="E3_Ub_ligase_DUF908"/>
</dbReference>
<feature type="region of interest" description="Disordered" evidence="9">
    <location>
        <begin position="2653"/>
        <end position="2744"/>
    </location>
</feature>
<dbReference type="EC" id="2.3.2.26" evidence="3"/>
<dbReference type="InterPro" id="IPR050409">
    <property type="entry name" value="E3_ubiq-protein_ligase"/>
</dbReference>
<feature type="region of interest" description="Disordered" evidence="9">
    <location>
        <begin position="2897"/>
        <end position="2930"/>
    </location>
</feature>
<dbReference type="InterPro" id="IPR025527">
    <property type="entry name" value="HUWE1/Rev1_UBM"/>
</dbReference>
<dbReference type="InterPro" id="IPR000569">
    <property type="entry name" value="HECT_dom"/>
</dbReference>
<dbReference type="InterPro" id="IPR009060">
    <property type="entry name" value="UBA-like_sf"/>
</dbReference>
<dbReference type="GO" id="GO:0000209">
    <property type="term" value="P:protein polyubiquitination"/>
    <property type="evidence" value="ECO:0007669"/>
    <property type="project" value="TreeGrafter"/>
</dbReference>
<feature type="compositionally biased region" description="Acidic residues" evidence="9">
    <location>
        <begin position="2919"/>
        <end position="2930"/>
    </location>
</feature>
<evidence type="ECO:0000313" key="13">
    <source>
        <dbReference type="Proteomes" id="UP000777482"/>
    </source>
</evidence>
<feature type="compositionally biased region" description="Low complexity" evidence="9">
    <location>
        <begin position="2723"/>
        <end position="2737"/>
    </location>
</feature>
<feature type="compositionally biased region" description="Low complexity" evidence="9">
    <location>
        <begin position="3228"/>
        <end position="3255"/>
    </location>
</feature>
<evidence type="ECO:0000256" key="6">
    <source>
        <dbReference type="ARBA" id="ARBA00022786"/>
    </source>
</evidence>
<feature type="region of interest" description="Disordered" evidence="9">
    <location>
        <begin position="759"/>
        <end position="816"/>
    </location>
</feature>
<name>A0A9P6VXF6_RHOMI</name>
<feature type="region of interest" description="Disordered" evidence="9">
    <location>
        <begin position="211"/>
        <end position="297"/>
    </location>
</feature>
<feature type="compositionally biased region" description="Acidic residues" evidence="9">
    <location>
        <begin position="2296"/>
        <end position="2315"/>
    </location>
</feature>
<evidence type="ECO:0000259" key="11">
    <source>
        <dbReference type="PROSITE" id="PS50237"/>
    </source>
</evidence>
<feature type="compositionally biased region" description="Low complexity" evidence="9">
    <location>
        <begin position="274"/>
        <end position="288"/>
    </location>
</feature>
<keyword evidence="4" id="KW-0808">Transferase</keyword>
<feature type="compositionally biased region" description="Acidic residues" evidence="9">
    <location>
        <begin position="2257"/>
        <end position="2287"/>
    </location>
</feature>
<dbReference type="InterPro" id="IPR035983">
    <property type="entry name" value="Hect_E3_ubiquitin_ligase"/>
</dbReference>
<feature type="compositionally biased region" description="Low complexity" evidence="9">
    <location>
        <begin position="2906"/>
        <end position="2918"/>
    </location>
</feature>
<evidence type="ECO:0000256" key="9">
    <source>
        <dbReference type="SAM" id="MobiDB-lite"/>
    </source>
</evidence>
<dbReference type="OrthoDB" id="8068875at2759"/>
<evidence type="ECO:0000256" key="1">
    <source>
        <dbReference type="ARBA" id="ARBA00000885"/>
    </source>
</evidence>
<dbReference type="SMART" id="SM00165">
    <property type="entry name" value="UBA"/>
    <property type="match status" value="1"/>
</dbReference>
<reference evidence="12 13" key="1">
    <citation type="submission" date="2020-11" db="EMBL/GenBank/DDBJ databases">
        <title>Kefir isolates.</title>
        <authorList>
            <person name="Marcisauskas S."/>
            <person name="Kim Y."/>
            <person name="Blasche S."/>
        </authorList>
    </citation>
    <scope>NUCLEOTIDE SEQUENCE [LARGE SCALE GENOMIC DNA]</scope>
    <source>
        <strain evidence="12 13">KR</strain>
    </source>
</reference>
<feature type="region of interest" description="Disordered" evidence="9">
    <location>
        <begin position="2465"/>
        <end position="2509"/>
    </location>
</feature>
<comment type="pathway">
    <text evidence="2">Protein modification; protein ubiquitination.</text>
</comment>
<feature type="compositionally biased region" description="Basic and acidic residues" evidence="9">
    <location>
        <begin position="2653"/>
        <end position="2703"/>
    </location>
</feature>
<dbReference type="Pfam" id="PF14377">
    <property type="entry name" value="UBM"/>
    <property type="match status" value="3"/>
</dbReference>
<feature type="region of interest" description="Disordered" evidence="9">
    <location>
        <begin position="2171"/>
        <end position="2220"/>
    </location>
</feature>
<dbReference type="SUPFAM" id="SSF48371">
    <property type="entry name" value="ARM repeat"/>
    <property type="match status" value="1"/>
</dbReference>
<feature type="compositionally biased region" description="Acidic residues" evidence="9">
    <location>
        <begin position="2202"/>
        <end position="2218"/>
    </location>
</feature>
<evidence type="ECO:0000256" key="4">
    <source>
        <dbReference type="ARBA" id="ARBA00022679"/>
    </source>
</evidence>
<dbReference type="Pfam" id="PF06025">
    <property type="entry name" value="DUF913"/>
    <property type="match status" value="1"/>
</dbReference>
<feature type="compositionally biased region" description="Acidic residues" evidence="9">
    <location>
        <begin position="2388"/>
        <end position="2421"/>
    </location>
</feature>
<feature type="domain" description="UBA" evidence="10">
    <location>
        <begin position="1366"/>
        <end position="1406"/>
    </location>
</feature>
<feature type="compositionally biased region" description="Polar residues" evidence="9">
    <location>
        <begin position="2780"/>
        <end position="2791"/>
    </location>
</feature>
<dbReference type="CDD" id="cd00078">
    <property type="entry name" value="HECTc"/>
    <property type="match status" value="1"/>
</dbReference>
<protein>
    <recommendedName>
        <fullName evidence="3">HECT-type E3 ubiquitin transferase</fullName>
        <ecNumber evidence="3">2.3.2.26</ecNumber>
    </recommendedName>
</protein>
<accession>A0A9P6VXF6</accession>
<evidence type="ECO:0000313" key="12">
    <source>
        <dbReference type="EMBL" id="KAG0657775.1"/>
    </source>
</evidence>
<dbReference type="SUPFAM" id="SSF56204">
    <property type="entry name" value="Hect, E3 ligase catalytic domain"/>
    <property type="match status" value="1"/>
</dbReference>
<comment type="caution">
    <text evidence="12">The sequence shown here is derived from an EMBL/GenBank/DDBJ whole genome shotgun (WGS) entry which is preliminary data.</text>
</comment>
<feature type="compositionally biased region" description="Basic and acidic residues" evidence="9">
    <location>
        <begin position="801"/>
        <end position="816"/>
    </location>
</feature>
<evidence type="ECO:0000256" key="3">
    <source>
        <dbReference type="ARBA" id="ARBA00012485"/>
    </source>
</evidence>
<feature type="active site" description="Glycyl thioester intermediate" evidence="8">
    <location>
        <position position="3859"/>
    </location>
</feature>
<feature type="region of interest" description="Disordered" evidence="9">
    <location>
        <begin position="2762"/>
        <end position="2821"/>
    </location>
</feature>
<dbReference type="CDD" id="cd14297">
    <property type="entry name" value="UBA2_spUBP14_like"/>
    <property type="match status" value="1"/>
</dbReference>
<dbReference type="EMBL" id="PUHQ01000076">
    <property type="protein sequence ID" value="KAG0657775.1"/>
    <property type="molecule type" value="Genomic_DNA"/>
</dbReference>
<dbReference type="Proteomes" id="UP000777482">
    <property type="component" value="Unassembled WGS sequence"/>
</dbReference>
<feature type="region of interest" description="Disordered" evidence="9">
    <location>
        <begin position="1423"/>
        <end position="1471"/>
    </location>
</feature>
<dbReference type="InterPro" id="IPR015940">
    <property type="entry name" value="UBA"/>
</dbReference>
<dbReference type="FunFam" id="3.90.1750.10:FF:000003">
    <property type="entry name" value="E3 ubiquitin-protein ligase UPL1"/>
    <property type="match status" value="1"/>
</dbReference>
<dbReference type="Pfam" id="PF00627">
    <property type="entry name" value="UBA"/>
    <property type="match status" value="1"/>
</dbReference>
<evidence type="ECO:0000256" key="8">
    <source>
        <dbReference type="PROSITE-ProRule" id="PRU00104"/>
    </source>
</evidence>
<keyword evidence="13" id="KW-1185">Reference proteome</keyword>
<feature type="compositionally biased region" description="Polar residues" evidence="9">
    <location>
        <begin position="259"/>
        <end position="268"/>
    </location>
</feature>
<feature type="region of interest" description="Disordered" evidence="9">
    <location>
        <begin position="3393"/>
        <end position="3412"/>
    </location>
</feature>
<dbReference type="Gene3D" id="1.10.8.10">
    <property type="entry name" value="DNA helicase RuvA subunit, C-terminal domain"/>
    <property type="match status" value="1"/>
</dbReference>
<dbReference type="InterPro" id="IPR010314">
    <property type="entry name" value="E3_Ub_ligase_DUF913"/>
</dbReference>
<gene>
    <name evidence="12" type="ORF">C6P46_006242</name>
</gene>
<dbReference type="GO" id="GO:0061630">
    <property type="term" value="F:ubiquitin protein ligase activity"/>
    <property type="evidence" value="ECO:0007669"/>
    <property type="project" value="UniProtKB-EC"/>
</dbReference>
<dbReference type="PANTHER" id="PTHR11254">
    <property type="entry name" value="HECT DOMAIN UBIQUITIN-PROTEIN LIGASE"/>
    <property type="match status" value="1"/>
</dbReference>
<dbReference type="Pfam" id="PF06012">
    <property type="entry name" value="DUF908"/>
    <property type="match status" value="1"/>
</dbReference>